<evidence type="ECO:0000256" key="8">
    <source>
        <dbReference type="ARBA" id="ARBA00023027"/>
    </source>
</evidence>
<dbReference type="RefSeq" id="WP_069422263.1">
    <property type="nucleotide sequence ID" value="NZ_CBCRZH010000092.1"/>
</dbReference>
<evidence type="ECO:0000313" key="14">
    <source>
        <dbReference type="Proteomes" id="UP000192739"/>
    </source>
</evidence>
<accession>A0A1E3S534</accession>
<dbReference type="Proteomes" id="UP000192739">
    <property type="component" value="Unassembled WGS sequence"/>
</dbReference>
<dbReference type="SMART" id="SM00829">
    <property type="entry name" value="PKS_ER"/>
    <property type="match status" value="1"/>
</dbReference>
<dbReference type="PANTHER" id="PTHR42940:SF7">
    <property type="entry name" value="ALCOHOL DEHYDROGENASE-LIKE N-TERMINAL DOMAIN-CONTAINING PROTEIN"/>
    <property type="match status" value="1"/>
</dbReference>
<dbReference type="SUPFAM" id="SSF51735">
    <property type="entry name" value="NAD(P)-binding Rossmann-fold domains"/>
    <property type="match status" value="1"/>
</dbReference>
<comment type="catalytic activity">
    <reaction evidence="10">
        <text>a primary alcohol + NAD(+) = an aldehyde + NADH + H(+)</text>
        <dbReference type="Rhea" id="RHEA:10736"/>
        <dbReference type="ChEBI" id="CHEBI:15378"/>
        <dbReference type="ChEBI" id="CHEBI:15734"/>
        <dbReference type="ChEBI" id="CHEBI:17478"/>
        <dbReference type="ChEBI" id="CHEBI:57540"/>
        <dbReference type="ChEBI" id="CHEBI:57945"/>
        <dbReference type="EC" id="1.1.1.1"/>
    </reaction>
</comment>
<dbReference type="InterPro" id="IPR011032">
    <property type="entry name" value="GroES-like_sf"/>
</dbReference>
<dbReference type="EMBL" id="MVHT01000098">
    <property type="protein sequence ID" value="ORA96438.1"/>
    <property type="molecule type" value="Genomic_DNA"/>
</dbReference>
<dbReference type="STRING" id="28445.BHQ20_27200"/>
<dbReference type="PROSITE" id="PS00059">
    <property type="entry name" value="ADH_ZINC"/>
    <property type="match status" value="1"/>
</dbReference>
<dbReference type="Pfam" id="PF08240">
    <property type="entry name" value="ADH_N"/>
    <property type="match status" value="1"/>
</dbReference>
<evidence type="ECO:0000256" key="1">
    <source>
        <dbReference type="ARBA" id="ARBA00001947"/>
    </source>
</evidence>
<keyword evidence="5 11" id="KW-0479">Metal-binding</keyword>
<evidence type="ECO:0000256" key="6">
    <source>
        <dbReference type="ARBA" id="ARBA00022833"/>
    </source>
</evidence>
<organism evidence="13 14">
    <name type="scientific">Mycobacterium intermedium</name>
    <dbReference type="NCBI Taxonomy" id="28445"/>
    <lineage>
        <taxon>Bacteria</taxon>
        <taxon>Bacillati</taxon>
        <taxon>Actinomycetota</taxon>
        <taxon>Actinomycetes</taxon>
        <taxon>Mycobacteriales</taxon>
        <taxon>Mycobacteriaceae</taxon>
        <taxon>Mycobacterium</taxon>
        <taxon>Mycobacterium simiae complex</taxon>
    </lineage>
</organism>
<evidence type="ECO:0000313" key="13">
    <source>
        <dbReference type="EMBL" id="ORA96438.1"/>
    </source>
</evidence>
<dbReference type="Gene3D" id="3.90.180.10">
    <property type="entry name" value="Medium-chain alcohol dehydrogenases, catalytic domain"/>
    <property type="match status" value="1"/>
</dbReference>
<reference evidence="13 14" key="1">
    <citation type="submission" date="2017-02" db="EMBL/GenBank/DDBJ databases">
        <title>The new phylogeny of genus Mycobacterium.</title>
        <authorList>
            <person name="Tortoli E."/>
            <person name="Trovato A."/>
            <person name="Cirillo D.M."/>
        </authorList>
    </citation>
    <scope>NUCLEOTIDE SEQUENCE [LARGE SCALE GENOMIC DNA]</scope>
    <source>
        <strain evidence="13 14">DSM 44049</strain>
    </source>
</reference>
<evidence type="ECO:0000259" key="12">
    <source>
        <dbReference type="SMART" id="SM00829"/>
    </source>
</evidence>
<dbReference type="AlphaFoldDB" id="A0A1E3S534"/>
<feature type="domain" description="Enoyl reductase (ER)" evidence="12">
    <location>
        <begin position="11"/>
        <end position="334"/>
    </location>
</feature>
<dbReference type="Gene3D" id="3.40.50.720">
    <property type="entry name" value="NAD(P)-binding Rossmann-like Domain"/>
    <property type="match status" value="1"/>
</dbReference>
<keyword evidence="7" id="KW-0560">Oxidoreductase</keyword>
<dbReference type="GO" id="GO:0008270">
    <property type="term" value="F:zinc ion binding"/>
    <property type="evidence" value="ECO:0007669"/>
    <property type="project" value="InterPro"/>
</dbReference>
<evidence type="ECO:0000256" key="2">
    <source>
        <dbReference type="ARBA" id="ARBA00008072"/>
    </source>
</evidence>
<evidence type="ECO:0000256" key="5">
    <source>
        <dbReference type="ARBA" id="ARBA00022723"/>
    </source>
</evidence>
<dbReference type="InterPro" id="IPR020843">
    <property type="entry name" value="ER"/>
</dbReference>
<dbReference type="InterPro" id="IPR013149">
    <property type="entry name" value="ADH-like_C"/>
</dbReference>
<keyword evidence="6 11" id="KW-0862">Zinc</keyword>
<evidence type="ECO:0000256" key="10">
    <source>
        <dbReference type="ARBA" id="ARBA00049243"/>
    </source>
</evidence>
<dbReference type="Pfam" id="PF00107">
    <property type="entry name" value="ADH_zinc_N"/>
    <property type="match status" value="1"/>
</dbReference>
<name>A0A1E3S534_MYCIE</name>
<dbReference type="FunFam" id="3.40.50.720:FF:000039">
    <property type="entry name" value="Alcohol dehydrogenase AdhP"/>
    <property type="match status" value="1"/>
</dbReference>
<dbReference type="SUPFAM" id="SSF50129">
    <property type="entry name" value="GroES-like"/>
    <property type="match status" value="1"/>
</dbReference>
<evidence type="ECO:0000256" key="11">
    <source>
        <dbReference type="RuleBase" id="RU361277"/>
    </source>
</evidence>
<comment type="catalytic activity">
    <reaction evidence="9">
        <text>a secondary alcohol + NAD(+) = a ketone + NADH + H(+)</text>
        <dbReference type="Rhea" id="RHEA:10740"/>
        <dbReference type="ChEBI" id="CHEBI:15378"/>
        <dbReference type="ChEBI" id="CHEBI:17087"/>
        <dbReference type="ChEBI" id="CHEBI:35681"/>
        <dbReference type="ChEBI" id="CHEBI:57540"/>
        <dbReference type="ChEBI" id="CHEBI:57945"/>
        <dbReference type="EC" id="1.1.1.1"/>
    </reaction>
</comment>
<dbReference type="OrthoDB" id="3567264at2"/>
<sequence>MPTYNAWQVTGHRQFEWVQRELVEPAPGQVRIRVRACGVCHSDMVAAEGSLRDSSVPLVPGHEIVGVVDAVGEGVRRFQLGDRVGVGYLGGHCHECEPCRRGDFVNCEDQPQHGSTTDGGYAEYVYARASGVVAIPDGLDDIEAAPLLCAGLTVYNALLDTQAPPRSLVAIQGLGGLGHLAVQYAKALGYQTAVVARGTEKSSLASKFGADHYIDSNVEDPGEALQKLGGAAAIVATAASGASMSSLPAGLAARGRLVVVGVGLDPISVSTVDLVFGGRTITGTLTGSAIENEDNLKFSLSAGVEPMTEVMPIDQAPAAYERMMAGEARLRIVLTVS</sequence>
<proteinExistence type="inferred from homology"/>
<comment type="similarity">
    <text evidence="2 11">Belongs to the zinc-containing alcohol dehydrogenase family.</text>
</comment>
<comment type="cofactor">
    <cofactor evidence="1 11">
        <name>Zn(2+)</name>
        <dbReference type="ChEBI" id="CHEBI:29105"/>
    </cofactor>
</comment>
<dbReference type="InterPro" id="IPR013154">
    <property type="entry name" value="ADH-like_N"/>
</dbReference>
<dbReference type="GO" id="GO:0004022">
    <property type="term" value="F:alcohol dehydrogenase (NAD+) activity"/>
    <property type="evidence" value="ECO:0007669"/>
    <property type="project" value="UniProtKB-EC"/>
</dbReference>
<dbReference type="GO" id="GO:0005737">
    <property type="term" value="C:cytoplasm"/>
    <property type="evidence" value="ECO:0007669"/>
    <property type="project" value="TreeGrafter"/>
</dbReference>
<evidence type="ECO:0000256" key="7">
    <source>
        <dbReference type="ARBA" id="ARBA00023002"/>
    </source>
</evidence>
<evidence type="ECO:0000256" key="9">
    <source>
        <dbReference type="ARBA" id="ARBA00049164"/>
    </source>
</evidence>
<dbReference type="InterPro" id="IPR002328">
    <property type="entry name" value="ADH_Zn_CS"/>
</dbReference>
<keyword evidence="14" id="KW-1185">Reference proteome</keyword>
<gene>
    <name evidence="13" type="ORF">BST27_25515</name>
</gene>
<dbReference type="InterPro" id="IPR036291">
    <property type="entry name" value="NAD(P)-bd_dom_sf"/>
</dbReference>
<dbReference type="PANTHER" id="PTHR42940">
    <property type="entry name" value="ALCOHOL DEHYDROGENASE 1-RELATED"/>
    <property type="match status" value="1"/>
</dbReference>
<evidence type="ECO:0000256" key="4">
    <source>
        <dbReference type="ARBA" id="ARBA00016352"/>
    </source>
</evidence>
<dbReference type="EC" id="1.1.1.1" evidence="3"/>
<protein>
    <recommendedName>
        <fullName evidence="4">Alcohol dehydrogenase</fullName>
        <ecNumber evidence="3">1.1.1.1</ecNumber>
    </recommendedName>
</protein>
<comment type="caution">
    <text evidence="13">The sequence shown here is derived from an EMBL/GenBank/DDBJ whole genome shotgun (WGS) entry which is preliminary data.</text>
</comment>
<evidence type="ECO:0000256" key="3">
    <source>
        <dbReference type="ARBA" id="ARBA00013190"/>
    </source>
</evidence>
<keyword evidence="8" id="KW-0520">NAD</keyword>